<sequence length="116" mass="13372">MDIERFSDRSLERDTSKPPLTHFIRMDSALVPAELAEGFVFLNSFNSLTCCVFRSPEPIFFAYLDAYVIINIIGGREESHAAKRVRWTQSQVKYHDLSFFLAVWSLLSAKLHEMVV</sequence>
<protein>
    <submittedName>
        <fullName evidence="1">Uncharacterized protein</fullName>
    </submittedName>
</protein>
<dbReference type="Proteomes" id="UP001371456">
    <property type="component" value="Unassembled WGS sequence"/>
</dbReference>
<name>A0AAN8UFL1_SOLBU</name>
<accession>A0AAN8UFL1</accession>
<evidence type="ECO:0000313" key="2">
    <source>
        <dbReference type="Proteomes" id="UP001371456"/>
    </source>
</evidence>
<evidence type="ECO:0000313" key="1">
    <source>
        <dbReference type="EMBL" id="KAK6805255.1"/>
    </source>
</evidence>
<dbReference type="EMBL" id="JBANQN010000001">
    <property type="protein sequence ID" value="KAK6805255.1"/>
    <property type="molecule type" value="Genomic_DNA"/>
</dbReference>
<dbReference type="AlphaFoldDB" id="A0AAN8UFL1"/>
<comment type="caution">
    <text evidence="1">The sequence shown here is derived from an EMBL/GenBank/DDBJ whole genome shotgun (WGS) entry which is preliminary data.</text>
</comment>
<gene>
    <name evidence="1" type="ORF">RDI58_003040</name>
</gene>
<organism evidence="1 2">
    <name type="scientific">Solanum bulbocastanum</name>
    <name type="common">Wild potato</name>
    <dbReference type="NCBI Taxonomy" id="147425"/>
    <lineage>
        <taxon>Eukaryota</taxon>
        <taxon>Viridiplantae</taxon>
        <taxon>Streptophyta</taxon>
        <taxon>Embryophyta</taxon>
        <taxon>Tracheophyta</taxon>
        <taxon>Spermatophyta</taxon>
        <taxon>Magnoliopsida</taxon>
        <taxon>eudicotyledons</taxon>
        <taxon>Gunneridae</taxon>
        <taxon>Pentapetalae</taxon>
        <taxon>asterids</taxon>
        <taxon>lamiids</taxon>
        <taxon>Solanales</taxon>
        <taxon>Solanaceae</taxon>
        <taxon>Solanoideae</taxon>
        <taxon>Solaneae</taxon>
        <taxon>Solanum</taxon>
    </lineage>
</organism>
<keyword evidence="2" id="KW-1185">Reference proteome</keyword>
<reference evidence="1 2" key="1">
    <citation type="submission" date="2024-02" db="EMBL/GenBank/DDBJ databases">
        <title>de novo genome assembly of Solanum bulbocastanum strain 11H21.</title>
        <authorList>
            <person name="Hosaka A.J."/>
        </authorList>
    </citation>
    <scope>NUCLEOTIDE SEQUENCE [LARGE SCALE GENOMIC DNA]</scope>
    <source>
        <tissue evidence="1">Young leaves</tissue>
    </source>
</reference>
<proteinExistence type="predicted"/>